<feature type="region of interest" description="Disordered" evidence="1">
    <location>
        <begin position="1"/>
        <end position="24"/>
    </location>
</feature>
<proteinExistence type="predicted"/>
<dbReference type="InterPro" id="IPR002559">
    <property type="entry name" value="Transposase_11"/>
</dbReference>
<dbReference type="GO" id="GO:0004803">
    <property type="term" value="F:transposase activity"/>
    <property type="evidence" value="ECO:0007669"/>
    <property type="project" value="InterPro"/>
</dbReference>
<dbReference type="PANTHER" id="PTHR30007">
    <property type="entry name" value="PHP DOMAIN PROTEIN"/>
    <property type="match status" value="1"/>
</dbReference>
<dbReference type="Proteomes" id="UP000192656">
    <property type="component" value="Unassembled WGS sequence"/>
</dbReference>
<dbReference type="GO" id="GO:0003677">
    <property type="term" value="F:DNA binding"/>
    <property type="evidence" value="ECO:0007669"/>
    <property type="project" value="InterPro"/>
</dbReference>
<name>A0A1W2DEM1_9HYPH</name>
<evidence type="ECO:0000256" key="1">
    <source>
        <dbReference type="SAM" id="MobiDB-lite"/>
    </source>
</evidence>
<dbReference type="AlphaFoldDB" id="A0A1W2DEM1"/>
<dbReference type="EMBL" id="FWXR01000014">
    <property type="protein sequence ID" value="SMC95940.1"/>
    <property type="molecule type" value="Genomic_DNA"/>
</dbReference>
<protein>
    <submittedName>
        <fullName evidence="3">Transposase DDE domain-containing protein</fullName>
    </submittedName>
</protein>
<evidence type="ECO:0000313" key="4">
    <source>
        <dbReference type="Proteomes" id="UP000192656"/>
    </source>
</evidence>
<organism evidence="3 4">
    <name type="scientific">Fulvimarina manganoxydans</name>
    <dbReference type="NCBI Taxonomy" id="937218"/>
    <lineage>
        <taxon>Bacteria</taxon>
        <taxon>Pseudomonadati</taxon>
        <taxon>Pseudomonadota</taxon>
        <taxon>Alphaproteobacteria</taxon>
        <taxon>Hyphomicrobiales</taxon>
        <taxon>Aurantimonadaceae</taxon>
        <taxon>Fulvimarina</taxon>
    </lineage>
</organism>
<dbReference type="GO" id="GO:0006313">
    <property type="term" value="P:DNA transposition"/>
    <property type="evidence" value="ECO:0007669"/>
    <property type="project" value="InterPro"/>
</dbReference>
<dbReference type="PANTHER" id="PTHR30007:SF0">
    <property type="entry name" value="TRANSPOSASE"/>
    <property type="match status" value="1"/>
</dbReference>
<keyword evidence="4" id="KW-1185">Reference proteome</keyword>
<dbReference type="Pfam" id="PF01609">
    <property type="entry name" value="DDE_Tnp_1"/>
    <property type="match status" value="1"/>
</dbReference>
<sequence length="119" mass="13526">MKAIESGGPTSYDAGKKVAGRKRQTMVDKNGRALIIDPQSADIQDRDGAVPILRVSRKSYLFVEKVFADMGFSSEWPHNASLIDVEIVREPPDQIGFAAHPRRWVVERFFAWISRNRRL</sequence>
<feature type="domain" description="Transposase IS4-like" evidence="2">
    <location>
        <begin position="8"/>
        <end position="115"/>
    </location>
</feature>
<evidence type="ECO:0000313" key="3">
    <source>
        <dbReference type="EMBL" id="SMC95940.1"/>
    </source>
</evidence>
<dbReference type="STRING" id="937218.SAMN06297251_11494"/>
<gene>
    <name evidence="3" type="ORF">SAMN06297251_11494</name>
</gene>
<reference evidence="3 4" key="1">
    <citation type="submission" date="2017-04" db="EMBL/GenBank/DDBJ databases">
        <authorList>
            <person name="Afonso C.L."/>
            <person name="Miller P.J."/>
            <person name="Scott M.A."/>
            <person name="Spackman E."/>
            <person name="Goraichik I."/>
            <person name="Dimitrov K.M."/>
            <person name="Suarez D.L."/>
            <person name="Swayne D.E."/>
        </authorList>
    </citation>
    <scope>NUCLEOTIDE SEQUENCE [LARGE SCALE GENOMIC DNA]</scope>
    <source>
        <strain evidence="3 4">CGMCC 1.10972</strain>
    </source>
</reference>
<accession>A0A1W2DEM1</accession>
<evidence type="ECO:0000259" key="2">
    <source>
        <dbReference type="Pfam" id="PF01609"/>
    </source>
</evidence>